<dbReference type="EMBL" id="CAEZUR010000004">
    <property type="protein sequence ID" value="CAB4600401.1"/>
    <property type="molecule type" value="Genomic_DNA"/>
</dbReference>
<sequence>MINKKLARAIAATAGVGLAFAGLVGVAAPAQAVETTTSFKIHLNVPASVAADWNIWSWGDCNGANDNVIGSSTRNLGTDAAPNNVTQDWTPNFSNDDAYGSYAEFTVPCVVTALNNVMRTTESWGGQDAADAVVDNPDTADVDETAAAKPAIAEADKPFGGDNIFPKGESWWNVNTGKREYPLKDVVSYKIHLNMSLANAQAKGWNLWTWGPYTPAQTALSKFKVGSKYPYKGKVSATITGVPFSGSDKYGAFAVIKLPRVYVSTLGFLVKRSTPTSDWDDNVKSTDFKGDNGNNVAAGTTDAWIQVGASTLSHKAPTFVGRYGATATYANGKVTVTPVRPAAASLQGALADKIVVTIKKGATSKTCTIQNTATAAAEQRWATPTSCDIDVAAGAEEATWDVFVQGSAVGVGTALIGPNRSTKVVVPAT</sequence>
<reference evidence="6" key="1">
    <citation type="submission" date="2020-05" db="EMBL/GenBank/DDBJ databases">
        <authorList>
            <person name="Chiriac C."/>
            <person name="Salcher M."/>
            <person name="Ghai R."/>
            <person name="Kavagutti S V."/>
        </authorList>
    </citation>
    <scope>NUCLEOTIDE SEQUENCE</scope>
</reference>
<dbReference type="Gene3D" id="2.60.40.1110">
    <property type="match status" value="2"/>
</dbReference>
<dbReference type="InterPro" id="IPR013784">
    <property type="entry name" value="Carb-bd-like_fold"/>
</dbReference>
<protein>
    <submittedName>
        <fullName evidence="6">Unannotated protein</fullName>
    </submittedName>
</protein>
<evidence type="ECO:0000256" key="4">
    <source>
        <dbReference type="ARBA" id="ARBA00023295"/>
    </source>
</evidence>
<evidence type="ECO:0000256" key="3">
    <source>
        <dbReference type="ARBA" id="ARBA00022801"/>
    </source>
</evidence>
<dbReference type="EMBL" id="CAEZSN010000001">
    <property type="protein sequence ID" value="CAB4532980.1"/>
    <property type="molecule type" value="Genomic_DNA"/>
</dbReference>
<dbReference type="GO" id="GO:0005975">
    <property type="term" value="P:carbohydrate metabolic process"/>
    <property type="evidence" value="ECO:0007669"/>
    <property type="project" value="InterPro"/>
</dbReference>
<evidence type="ECO:0000313" key="7">
    <source>
        <dbReference type="EMBL" id="CAB4600401.1"/>
    </source>
</evidence>
<gene>
    <name evidence="6" type="ORF">UFOPK1433_00011</name>
    <name evidence="7" type="ORF">UFOPK1843_00096</name>
</gene>
<keyword evidence="3" id="KW-0378">Hydrolase</keyword>
<evidence type="ECO:0000256" key="2">
    <source>
        <dbReference type="ARBA" id="ARBA00022729"/>
    </source>
</evidence>
<dbReference type="GO" id="GO:0030246">
    <property type="term" value="F:carbohydrate binding"/>
    <property type="evidence" value="ECO:0007669"/>
    <property type="project" value="InterPro"/>
</dbReference>
<feature type="domain" description="Pullulanase carbohydrate-binding module 41" evidence="5">
    <location>
        <begin position="200"/>
        <end position="311"/>
    </location>
</feature>
<evidence type="ECO:0000259" key="5">
    <source>
        <dbReference type="Pfam" id="PF03714"/>
    </source>
</evidence>
<keyword evidence="2" id="KW-0732">Signal</keyword>
<dbReference type="SUPFAM" id="SSF49452">
    <property type="entry name" value="Starch-binding domain-like"/>
    <property type="match status" value="1"/>
</dbReference>
<dbReference type="InterPro" id="IPR005323">
    <property type="entry name" value="CBM41_pullulanase"/>
</dbReference>
<dbReference type="Pfam" id="PF03714">
    <property type="entry name" value="PUD"/>
    <property type="match status" value="1"/>
</dbReference>
<dbReference type="AlphaFoldDB" id="A0A6J6B1D1"/>
<organism evidence="6">
    <name type="scientific">freshwater metagenome</name>
    <dbReference type="NCBI Taxonomy" id="449393"/>
    <lineage>
        <taxon>unclassified sequences</taxon>
        <taxon>metagenomes</taxon>
        <taxon>ecological metagenomes</taxon>
    </lineage>
</organism>
<name>A0A6J6B1D1_9ZZZZ</name>
<comment type="similarity">
    <text evidence="1">Belongs to the glycosyl hydrolase 13 family.</text>
</comment>
<keyword evidence="4" id="KW-0326">Glycosidase</keyword>
<evidence type="ECO:0000256" key="1">
    <source>
        <dbReference type="ARBA" id="ARBA00008061"/>
    </source>
</evidence>
<accession>A0A6J6B1D1</accession>
<evidence type="ECO:0000313" key="6">
    <source>
        <dbReference type="EMBL" id="CAB4532980.1"/>
    </source>
</evidence>
<dbReference type="GO" id="GO:0016798">
    <property type="term" value="F:hydrolase activity, acting on glycosyl bonds"/>
    <property type="evidence" value="ECO:0007669"/>
    <property type="project" value="UniProtKB-KW"/>
</dbReference>
<proteinExistence type="inferred from homology"/>